<feature type="domain" description="Cadherin" evidence="19">
    <location>
        <begin position="1060"/>
        <end position="1160"/>
    </location>
</feature>
<dbReference type="InterPro" id="IPR015919">
    <property type="entry name" value="Cadherin-like_sf"/>
</dbReference>
<feature type="region of interest" description="Disordered" evidence="15">
    <location>
        <begin position="3130"/>
        <end position="3205"/>
    </location>
</feature>
<dbReference type="GO" id="GO:0035332">
    <property type="term" value="P:positive regulation of hippo signaling"/>
    <property type="evidence" value="ECO:0007669"/>
    <property type="project" value="UniProtKB-ARBA"/>
</dbReference>
<dbReference type="CDD" id="cd00110">
    <property type="entry name" value="LamG"/>
    <property type="match status" value="2"/>
</dbReference>
<feature type="transmembrane region" description="Helical" evidence="16">
    <location>
        <begin position="2750"/>
        <end position="2773"/>
    </location>
</feature>
<keyword evidence="8" id="KW-0130">Cell adhesion</keyword>
<feature type="disulfide bond" evidence="14">
    <location>
        <begin position="2201"/>
        <end position="2218"/>
    </location>
</feature>
<feature type="domain" description="EGF-like" evidence="18">
    <location>
        <begin position="2153"/>
        <end position="2189"/>
    </location>
</feature>
<keyword evidence="2" id="KW-1003">Cell membrane</keyword>
<proteinExistence type="predicted"/>
<dbReference type="SMART" id="SM00112">
    <property type="entry name" value="CA"/>
    <property type="match status" value="18"/>
</dbReference>
<dbReference type="GO" id="GO:0005509">
    <property type="term" value="F:calcium ion binding"/>
    <property type="evidence" value="ECO:0007669"/>
    <property type="project" value="UniProtKB-UniRule"/>
</dbReference>
<dbReference type="PANTHER" id="PTHR24026:SF126">
    <property type="entry name" value="PROTOCADHERIN FAT 4"/>
    <property type="match status" value="1"/>
</dbReference>
<dbReference type="PROSITE" id="PS00010">
    <property type="entry name" value="ASX_HYDROXYL"/>
    <property type="match status" value="1"/>
</dbReference>
<dbReference type="InterPro" id="IPR013320">
    <property type="entry name" value="ConA-like_dom_sf"/>
</dbReference>
<dbReference type="Pfam" id="PF00054">
    <property type="entry name" value="Laminin_G_1"/>
    <property type="match status" value="1"/>
</dbReference>
<evidence type="ECO:0000256" key="16">
    <source>
        <dbReference type="SAM" id="Phobius"/>
    </source>
</evidence>
<keyword evidence="7 13" id="KW-0106">Calcium</keyword>
<comment type="subcellular location">
    <subcellularLocation>
        <location evidence="1">Cell membrane</location>
        <topology evidence="1">Single-pass type I membrane protein</topology>
    </subcellularLocation>
</comment>
<dbReference type="GO" id="GO:0120036">
    <property type="term" value="P:plasma membrane bounded cell projection organization"/>
    <property type="evidence" value="ECO:0007669"/>
    <property type="project" value="UniProtKB-ARBA"/>
</dbReference>
<feature type="region of interest" description="Disordered" evidence="15">
    <location>
        <begin position="2894"/>
        <end position="2933"/>
    </location>
</feature>
<dbReference type="FunFam" id="2.60.40.60:FF:000106">
    <property type="entry name" value="FAT atypical cadherin 4"/>
    <property type="match status" value="1"/>
</dbReference>
<feature type="compositionally biased region" description="Polar residues" evidence="15">
    <location>
        <begin position="3149"/>
        <end position="3166"/>
    </location>
</feature>
<evidence type="ECO:0000256" key="3">
    <source>
        <dbReference type="ARBA" id="ARBA00022536"/>
    </source>
</evidence>
<dbReference type="SMART" id="SM00282">
    <property type="entry name" value="LamG"/>
    <property type="match status" value="2"/>
</dbReference>
<dbReference type="PROSITE" id="PS50026">
    <property type="entry name" value="EGF_3"/>
    <property type="match status" value="3"/>
</dbReference>
<feature type="domain" description="Cadherin" evidence="19">
    <location>
        <begin position="747"/>
        <end position="849"/>
    </location>
</feature>
<feature type="domain" description="Cadherin" evidence="19">
    <location>
        <begin position="957"/>
        <end position="1060"/>
    </location>
</feature>
<dbReference type="FunFam" id="2.60.40.60:FF:000080">
    <property type="entry name" value="FAT atypical cadherin 1"/>
    <property type="match status" value="2"/>
</dbReference>
<dbReference type="GO" id="GO:0030855">
    <property type="term" value="P:epithelial cell differentiation"/>
    <property type="evidence" value="ECO:0007669"/>
    <property type="project" value="UniProtKB-ARBA"/>
</dbReference>
<dbReference type="EMBL" id="KB632278">
    <property type="protein sequence ID" value="ERL91251.1"/>
    <property type="molecule type" value="Genomic_DNA"/>
</dbReference>
<evidence type="ECO:0000256" key="14">
    <source>
        <dbReference type="PROSITE-ProRule" id="PRU00076"/>
    </source>
</evidence>
<feature type="non-terminal residue" evidence="20">
    <location>
        <position position="1"/>
    </location>
</feature>
<feature type="domain" description="Cadherin" evidence="19">
    <location>
        <begin position="1692"/>
        <end position="1797"/>
    </location>
</feature>
<feature type="domain" description="Laminin G" evidence="17">
    <location>
        <begin position="2550"/>
        <end position="2733"/>
    </location>
</feature>
<dbReference type="GO" id="GO:0007156">
    <property type="term" value="P:homophilic cell adhesion via plasma membrane adhesion molecules"/>
    <property type="evidence" value="ECO:0007669"/>
    <property type="project" value="InterPro"/>
</dbReference>
<dbReference type="PRINTS" id="PR00205">
    <property type="entry name" value="CADHERIN"/>
</dbReference>
<dbReference type="Proteomes" id="UP000030742">
    <property type="component" value="Unassembled WGS sequence"/>
</dbReference>
<feature type="domain" description="Cadherin" evidence="19">
    <location>
        <begin position="851"/>
        <end position="956"/>
    </location>
</feature>
<feature type="domain" description="Cadherin" evidence="19">
    <location>
        <begin position="1272"/>
        <end position="1376"/>
    </location>
</feature>
<dbReference type="FunFam" id="2.60.40.60:FF:000035">
    <property type="entry name" value="Protocadherin Fat 3"/>
    <property type="match status" value="1"/>
</dbReference>
<dbReference type="PANTHER" id="PTHR24026">
    <property type="entry name" value="FAT ATYPICAL CADHERIN-RELATED"/>
    <property type="match status" value="1"/>
</dbReference>
<feature type="compositionally biased region" description="Polar residues" evidence="15">
    <location>
        <begin position="3063"/>
        <end position="3082"/>
    </location>
</feature>
<dbReference type="InterPro" id="IPR009030">
    <property type="entry name" value="Growth_fac_rcpt_cys_sf"/>
</dbReference>
<dbReference type="GO" id="GO:0051239">
    <property type="term" value="P:regulation of multicellular organismal process"/>
    <property type="evidence" value="ECO:0007669"/>
    <property type="project" value="UniProtKB-ARBA"/>
</dbReference>
<dbReference type="FunFam" id="2.60.40.60:FF:000032">
    <property type="entry name" value="FAT atypical cadherin 1"/>
    <property type="match status" value="1"/>
</dbReference>
<accession>U4UM58</accession>
<dbReference type="Gene3D" id="2.60.40.60">
    <property type="entry name" value="Cadherins"/>
    <property type="match status" value="18"/>
</dbReference>
<dbReference type="STRING" id="77166.U4UM58"/>
<keyword evidence="6" id="KW-0677">Repeat</keyword>
<evidence type="ECO:0000256" key="12">
    <source>
        <dbReference type="ARBA" id="ARBA00023180"/>
    </source>
</evidence>
<evidence type="ECO:0000313" key="21">
    <source>
        <dbReference type="Proteomes" id="UP000030742"/>
    </source>
</evidence>
<feature type="domain" description="Cadherin" evidence="19">
    <location>
        <begin position="1377"/>
        <end position="1481"/>
    </location>
</feature>
<dbReference type="SUPFAM" id="SSF57184">
    <property type="entry name" value="Growth factor receptor domain"/>
    <property type="match status" value="1"/>
</dbReference>
<dbReference type="FunFam" id="2.10.25.10:FF:000594">
    <property type="entry name" value="cadherin-related tumor suppressor"/>
    <property type="match status" value="1"/>
</dbReference>
<dbReference type="PROSITE" id="PS00022">
    <property type="entry name" value="EGF_1"/>
    <property type="match status" value="3"/>
</dbReference>
<dbReference type="FunFam" id="2.60.40.60:FF:000033">
    <property type="entry name" value="FAT atypical cadherin 1"/>
    <property type="match status" value="2"/>
</dbReference>
<dbReference type="InterPro" id="IPR002126">
    <property type="entry name" value="Cadherin-like_dom"/>
</dbReference>
<evidence type="ECO:0000256" key="8">
    <source>
        <dbReference type="ARBA" id="ARBA00022889"/>
    </source>
</evidence>
<dbReference type="SUPFAM" id="SSF49899">
    <property type="entry name" value="Concanavalin A-like lectins/glucanases"/>
    <property type="match status" value="2"/>
</dbReference>
<feature type="disulfide bond" evidence="14">
    <location>
        <begin position="2220"/>
        <end position="2229"/>
    </location>
</feature>
<sequence length="3290" mass="358745">VEITVLDKNDSPPSFASAPLHYTVSEEFGPGQTVSTIRAEDPDTIGQLEYKILGGDDGKFGLDSDSGVLKLTDSLDRETKDVYRLSVRCSDGQQYTDTVVTIEVSDSNDNPPVFLEQAYSFDIPENAMRGFRVGQIQAADADLGANAQLTFTVISDWANDVFSLNPQTGVFTLTSKLDYEEVQHYILVVQAQDSGIHPLSSTLTVYCNVLDLNDNSPIFDPMSYSNDVFENITIGSEIVTVSATDLDSGENGKIAYNITGGDPNNDFRIAQNGTITTIRHLDRETISLYNLIVTATDQAMEPQKRLSSTVQVTVIVKDVNDMAPEFVTPNETAVIENIAKNSMVMAIKAIDKDEGRNGYIEYSLSQNPVFSLGSVDGVLRVSGPIDRELRNNYTVMVTARDRGEPPKSANMSLLVRILDENDNSPIFDPKQYSATVAENASIGAMVLRVSATDVDDGLNGRVRYSISHGDTNRDFSIAEDTGIVRVAKNLNFERTSRYVLTVKGEDCAGDVSEGVVRSDTAIITILVSDINDNPPTFLDSPYLAYVTENVVPPNGGYVITVKAYDADTPPFNNLVRYFIKEGDTDIFRINASTGDISLLRALDREAQDEYVLSLVAMDTVYYCAGSPPLTGTGTLRIVVQDVNDHSPEFKRQSYQTSIKENSPIGSWVLTIAATDRDIGLNGQIRYRFKVDQDTGVITTSTPLDRETTASYFLTLIAQDCSLTEPRAAAVNLTIDVLDENDNSPVFAFSKYEVYISDQTRAADFVFGARATDEDSGMFSTIFYTLIGEHAQNFTIDTKTGVIRALYDLQRSSTRMFNLEIEARDGGRPPRKTSTELKVHLKPGDLFPRWSSPGKTNFILSENVEAGKVFARFKATSPKKGPSGDVKYAIAGGNVGESLKIDRNSGEIQIWGNGLDYETAQTYRVWIEAQDSDLPPLRSVLSLTINVTDFNDNPPVMKSQLYNATVMEEEFPPLLVAEISASDRDSGENGQITFKLMDDFEGAFEIDANTGEIYTQSKLDRESVASYELTVVAEDQGVPQLTGTTTVLVTVLDKNDNPPRFTRLFSVNVTENAEIGSFVIKVTSSDLDLGENANATYSFVENPGEKFKIDAISGNVTVIGHLDREQQDEYLLKVAAVDDAWRSETPLTITIQDQNDNAPEFEHSYYSFNFPELQRSVVSVGQVLATDRDKQGPNSVISYSLQQPSDLFSVDPASGEIMSKQSIRYKYTKMELSPENTYSLTILATDNGKPPMSSECAVTVNVVDANNNAPQFEQRDFLVPVPEDAPPGQKLLQLVAKDEFDVGVNAEVEYSIASGNSSGKFTVDRVDGWITLKEKVRGAGQVYTMRVRAMDKGIPPQADTVSVTMVVTGDNQFAPVFNSLSYQVIVPENEPLGTVILHINATDEDSGPNGLLRYEIAAGNNRADFGIDEVTGAVSILRPLDFDTINRYELSVVARDLGFASKRASAVLVITLTDVNDNSPEFERVVYEAFLKENRPEGELLCQVVAKDRDSPRNAIIVYSIAEGPDKDFFFIDAKSGKITSKLSFDYEEKSEYSLKIVAANPDSPMFGETHVNVHIVGVNEFYPKFVQSAFHFDVSESTEIGTVIGTVLATDQDSGEDGRVYYLLVGSSNDRGFIINGESGAISVSRNLDRETQNRVILTVMAKNAGGIRGNDTDEAQVIVTVQDGNDPPEFLQLIYRAEVSEAAPIGTKVSSVKAVDKDVRYQNNQFSYSIMGGNVDQAFKIDPQSGDIQTARALDRETISGYSLTVGAIDTGFPPQTGTATVQIEVLDVNDNGPIFDPPQVVGRVMENEPPRTKVMVLSAKDPDLPPNGAPFTYTLVGGKERDFVQIDKRSGSIITTRKIDREVTPELHLVVEVEDSGTPSKRSQHPVKIVVLDENDSESTPRSVHLVVRTFRGLFPSGVVAKVQPNDPDITGDYKCKILQKPASPEVLRILHGCDLELVDAQATSTSRGYSLTVSGHDGKHQAVISTVTMEISQFDNATIDNSVALLVRNMTAVTFLANRYAAFMDSVKSGLGREETLDLFSLHDGESGLVLSMAVKSRANYKSQLYTKEKLLKKREDLIGLFRSEDFVIGYSACDDNTCDNGGICTESLIAKRATKTVDTPALIFTAPLLQHESACRCADGYAGATCAQRQDPCLPNPCKNNAQCRRQGFDYQCLCPHNKDGKQCELNKEDACSENPCQNGGTCKEGPDGSSFFCLCRSGYRGNQCETLSDSCRPNPCLHGGLCQNLMPGYNCSCTDGRYGRHCEKSTWGFGDLSFMAFPTLDAVTNDITITFATTKPDSLLLYNFGLQTMGRSDFVALELVQGRAVFSFGGARSAIISITATGRNGRALADGNWHRITATRNGKVVSLNVGSCGENGDLCEDCRPGDGGCYTENSGDTGTLNFNNQPLLIGGLNSPDPVLERPGQVRSDDFVGCLQGVSINGRALNLSRPLQAEGVVNKCVRSLNCAKSPAAIDSCAGNSIKATSSDITLLDCMRQVLGNASTVGLTLALESISLRDGSFVELPITKKHKRMQLLENMYMGSTLWSHQRARRASSSVSDPSDRSARSSALTPDKTLSFLFKTVKDSGLLLYATSNRHFTSVEIVKGRLLYISKTSSIVNMTDNDRYVNDGAWHNLTLHIRLRSLQVIFDGNRLGEELDSAGVHDFLDPYLTYLSLGGAQRAFYYVNASFPQFFHGCLSNFTINREIQPFDGSGSVFSEIIQKGDVVAGCNGILGAGNAAIQDPLSIGITLVIVFFVVLLVAILVSFVVFRLRKQYKEKTGSPNSSNNIHSKQNGGHSLGTVGKFFYSFPSKYGLMDFLISAANDGVLSRNLHSMDSSMTYHTDGDVIRGIGCDVIRGPELLPKKFKERDIHQGNDLPRPQRPDIIEREVVTKSPPMRDDLHPPLPPSANHGHDHASNDMGGDMPEHYDLENASSIAPSDIDIVYHYKGFREGGGVRKFKATPTGYHHKHGPANTQAQHRHSPHHPSGFVPRAPPVATPTARGHQSTPLARLSPSSEMSAQQPRILTLHDISGKPLQSALLATTSSSGGVGKDALHSNSERSLNSPVMSQLSGRSSSRKTAAPPPVSSTSPAMGLTAEEIERLNQRARNSSLISTLEAVSISSEVPRVGGSNHLSNHMRHSPVAETHNSSTSTDESGNDSFTCSEIEYDNASLPGDDKYKPNEKQSGCGSKSNIPPPSCDGFDSSYRGSMSTLVASDDELGGPLYRAGTGSPPSTALGWDYLLNWGPNFESLAGVFKDIAELPDTMNSRVPNSLRLTNNNKPSEEYV</sequence>
<dbReference type="SUPFAM" id="SSF57196">
    <property type="entry name" value="EGF/Laminin"/>
    <property type="match status" value="1"/>
</dbReference>
<evidence type="ECO:0000256" key="4">
    <source>
        <dbReference type="ARBA" id="ARBA00022692"/>
    </source>
</evidence>
<dbReference type="GO" id="GO:0007163">
    <property type="term" value="P:establishment or maintenance of cell polarity"/>
    <property type="evidence" value="ECO:0007669"/>
    <property type="project" value="UniProtKB-ARBA"/>
</dbReference>
<evidence type="ECO:0000259" key="18">
    <source>
        <dbReference type="PROSITE" id="PS50026"/>
    </source>
</evidence>
<keyword evidence="12" id="KW-0325">Glycoprotein</keyword>
<dbReference type="Gene3D" id="2.10.25.10">
    <property type="entry name" value="Laminin"/>
    <property type="match status" value="4"/>
</dbReference>
<evidence type="ECO:0000256" key="6">
    <source>
        <dbReference type="ARBA" id="ARBA00022737"/>
    </source>
</evidence>
<dbReference type="FunFam" id="2.60.40.60:FF:000116">
    <property type="entry name" value="Dachsous cadherin-related 2"/>
    <property type="match status" value="2"/>
</dbReference>
<organism evidence="20 21">
    <name type="scientific">Dendroctonus ponderosae</name>
    <name type="common">Mountain pine beetle</name>
    <dbReference type="NCBI Taxonomy" id="77166"/>
    <lineage>
        <taxon>Eukaryota</taxon>
        <taxon>Metazoa</taxon>
        <taxon>Ecdysozoa</taxon>
        <taxon>Arthropoda</taxon>
        <taxon>Hexapoda</taxon>
        <taxon>Insecta</taxon>
        <taxon>Pterygota</taxon>
        <taxon>Neoptera</taxon>
        <taxon>Endopterygota</taxon>
        <taxon>Coleoptera</taxon>
        <taxon>Polyphaga</taxon>
        <taxon>Cucujiformia</taxon>
        <taxon>Curculionidae</taxon>
        <taxon>Scolytinae</taxon>
        <taxon>Dendroctonus</taxon>
    </lineage>
</organism>
<feature type="compositionally biased region" description="Basic and acidic residues" evidence="15">
    <location>
        <begin position="2894"/>
        <end position="2905"/>
    </location>
</feature>
<dbReference type="Pfam" id="PF02210">
    <property type="entry name" value="Laminin_G_2"/>
    <property type="match status" value="1"/>
</dbReference>
<feature type="domain" description="Cadherin" evidence="19">
    <location>
        <begin position="650"/>
        <end position="746"/>
    </location>
</feature>
<evidence type="ECO:0000256" key="7">
    <source>
        <dbReference type="ARBA" id="ARBA00022837"/>
    </source>
</evidence>
<evidence type="ECO:0000313" key="20">
    <source>
        <dbReference type="EMBL" id="ERL91251.1"/>
    </source>
</evidence>
<dbReference type="FunFam" id="2.60.40.60:FF:000029">
    <property type="entry name" value="Cadherin EGF LAG seven-pass G-type receptor 3"/>
    <property type="match status" value="1"/>
</dbReference>
<feature type="domain" description="Cadherin" evidence="19">
    <location>
        <begin position="428"/>
        <end position="537"/>
    </location>
</feature>
<evidence type="ECO:0000256" key="11">
    <source>
        <dbReference type="ARBA" id="ARBA00023157"/>
    </source>
</evidence>
<dbReference type="PROSITE" id="PS00232">
    <property type="entry name" value="CADHERIN_1"/>
    <property type="match status" value="7"/>
</dbReference>
<dbReference type="Gene3D" id="2.60.120.200">
    <property type="match status" value="2"/>
</dbReference>
<dbReference type="FunFam" id="2.60.40.60:FF:000118">
    <property type="entry name" value="protocadherin Fat 4"/>
    <property type="match status" value="1"/>
</dbReference>
<dbReference type="InterPro" id="IPR020894">
    <property type="entry name" value="Cadherin_CS"/>
</dbReference>
<evidence type="ECO:0000256" key="1">
    <source>
        <dbReference type="ARBA" id="ARBA00004251"/>
    </source>
</evidence>
<feature type="compositionally biased region" description="Polar residues" evidence="15">
    <location>
        <begin position="3187"/>
        <end position="3196"/>
    </location>
</feature>
<evidence type="ECO:0000256" key="5">
    <source>
        <dbReference type="ARBA" id="ARBA00022729"/>
    </source>
</evidence>
<dbReference type="PROSITE" id="PS50268">
    <property type="entry name" value="CADHERIN_2"/>
    <property type="match status" value="18"/>
</dbReference>
<feature type="domain" description="Cadherin" evidence="19">
    <location>
        <begin position="16"/>
        <end position="114"/>
    </location>
</feature>
<dbReference type="OrthoDB" id="6252479at2759"/>
<dbReference type="CDD" id="cd00054">
    <property type="entry name" value="EGF_CA"/>
    <property type="match status" value="3"/>
</dbReference>
<evidence type="ECO:0000259" key="17">
    <source>
        <dbReference type="PROSITE" id="PS50025"/>
    </source>
</evidence>
<dbReference type="FunFam" id="2.60.40.60:FF:000020">
    <property type="entry name" value="Dachsous cadherin-related 1b"/>
    <property type="match status" value="2"/>
</dbReference>
<feature type="domain" description="Cadherin" evidence="19">
    <location>
        <begin position="220"/>
        <end position="326"/>
    </location>
</feature>
<feature type="domain" description="Cadherin" evidence="19">
    <location>
        <begin position="326"/>
        <end position="427"/>
    </location>
</feature>
<dbReference type="FunFam" id="2.60.40.60:FF:000286">
    <property type="entry name" value="Cadherin-related tumor suppressor"/>
    <property type="match status" value="1"/>
</dbReference>
<dbReference type="InterPro" id="IPR000152">
    <property type="entry name" value="EGF-type_Asp/Asn_hydroxyl_site"/>
</dbReference>
<dbReference type="PROSITE" id="PS50025">
    <property type="entry name" value="LAM_G_DOMAIN"/>
    <property type="match status" value="2"/>
</dbReference>
<dbReference type="FunFam" id="2.60.40.60:FF:000037">
    <property type="entry name" value="FAT atypical cadherin 1"/>
    <property type="match status" value="1"/>
</dbReference>
<keyword evidence="3 14" id="KW-0245">EGF-like domain</keyword>
<feature type="domain" description="Cadherin" evidence="19">
    <location>
        <begin position="1798"/>
        <end position="1905"/>
    </location>
</feature>
<dbReference type="Pfam" id="PF00008">
    <property type="entry name" value="EGF"/>
    <property type="match status" value="1"/>
</dbReference>
<dbReference type="SMART" id="SM00181">
    <property type="entry name" value="EGF"/>
    <property type="match status" value="4"/>
</dbReference>
<feature type="domain" description="Cadherin" evidence="19">
    <location>
        <begin position="1482"/>
        <end position="1585"/>
    </location>
</feature>
<gene>
    <name evidence="20" type="ORF">D910_08586</name>
</gene>
<dbReference type="PROSITE" id="PS01186">
    <property type="entry name" value="EGF_2"/>
    <property type="match status" value="1"/>
</dbReference>
<protein>
    <recommendedName>
        <fullName evidence="22">Cadherin-related tumor suppressor</fullName>
    </recommendedName>
</protein>
<dbReference type="GO" id="GO:0030182">
    <property type="term" value="P:neuron differentiation"/>
    <property type="evidence" value="ECO:0007669"/>
    <property type="project" value="UniProtKB-ARBA"/>
</dbReference>
<evidence type="ECO:0008006" key="22">
    <source>
        <dbReference type="Google" id="ProtNLM"/>
    </source>
</evidence>
<dbReference type="FunFam" id="2.60.40.60:FF:000039">
    <property type="entry name" value="FAT atypical cadherin 3"/>
    <property type="match status" value="1"/>
</dbReference>
<evidence type="ECO:0000256" key="15">
    <source>
        <dbReference type="SAM" id="MobiDB-lite"/>
    </source>
</evidence>
<feature type="domain" description="Cadherin" evidence="19">
    <location>
        <begin position="115"/>
        <end position="219"/>
    </location>
</feature>
<dbReference type="SUPFAM" id="SSF49313">
    <property type="entry name" value="Cadherin-like"/>
    <property type="match status" value="18"/>
</dbReference>
<feature type="domain" description="Laminin G" evidence="17">
    <location>
        <begin position="2269"/>
        <end position="2464"/>
    </location>
</feature>
<feature type="disulfide bond" evidence="14">
    <location>
        <begin position="2179"/>
        <end position="2188"/>
    </location>
</feature>
<feature type="region of interest" description="Disordered" evidence="15">
    <location>
        <begin position="3047"/>
        <end position="3096"/>
    </location>
</feature>
<keyword evidence="4 16" id="KW-0812">Transmembrane</keyword>
<keyword evidence="5" id="KW-0732">Signal</keyword>
<reference evidence="20 21" key="1">
    <citation type="journal article" date="2013" name="Genome Biol.">
        <title>Draft genome of the mountain pine beetle, Dendroctonus ponderosae Hopkins, a major forest pest.</title>
        <authorList>
            <person name="Keeling C.I."/>
            <person name="Yuen M.M."/>
            <person name="Liao N.Y."/>
            <person name="Docking T.R."/>
            <person name="Chan S.K."/>
            <person name="Taylor G.A."/>
            <person name="Palmquist D.L."/>
            <person name="Jackman S.D."/>
            <person name="Nguyen A."/>
            <person name="Li M."/>
            <person name="Henderson H."/>
            <person name="Janes J.K."/>
            <person name="Zhao Y."/>
            <person name="Pandoh P."/>
            <person name="Moore R."/>
            <person name="Sperling F.A."/>
            <person name="Huber D.P."/>
            <person name="Birol I."/>
            <person name="Jones S.J."/>
            <person name="Bohlmann J."/>
        </authorList>
    </citation>
    <scope>NUCLEOTIDE SEQUENCE</scope>
</reference>
<evidence type="ECO:0000256" key="2">
    <source>
        <dbReference type="ARBA" id="ARBA00022475"/>
    </source>
</evidence>
<feature type="domain" description="Cadherin" evidence="19">
    <location>
        <begin position="1161"/>
        <end position="1271"/>
    </location>
</feature>
<name>U4UM58_DENPD</name>
<dbReference type="InterPro" id="IPR001791">
    <property type="entry name" value="Laminin_G"/>
</dbReference>
<feature type="region of interest" description="Disordered" evidence="15">
    <location>
        <begin position="2961"/>
        <end position="3025"/>
    </location>
</feature>
<evidence type="ECO:0000256" key="10">
    <source>
        <dbReference type="ARBA" id="ARBA00023136"/>
    </source>
</evidence>
<comment type="caution">
    <text evidence="14">Lacks conserved residue(s) required for the propagation of feature annotation.</text>
</comment>
<keyword evidence="9 16" id="KW-1133">Transmembrane helix</keyword>
<dbReference type="Pfam" id="PF00028">
    <property type="entry name" value="Cadherin"/>
    <property type="match status" value="18"/>
</dbReference>
<dbReference type="CDD" id="cd11304">
    <property type="entry name" value="Cadherin_repeat"/>
    <property type="match status" value="18"/>
</dbReference>
<feature type="domain" description="EGF-like" evidence="18">
    <location>
        <begin position="2232"/>
        <end position="2268"/>
    </location>
</feature>
<dbReference type="GO" id="GO:0007424">
    <property type="term" value="P:open tracheal system development"/>
    <property type="evidence" value="ECO:0007669"/>
    <property type="project" value="UniProtKB-ARBA"/>
</dbReference>
<feature type="domain" description="Cadherin" evidence="19">
    <location>
        <begin position="1586"/>
        <end position="1691"/>
    </location>
</feature>
<dbReference type="GO" id="GO:0050793">
    <property type="term" value="P:regulation of developmental process"/>
    <property type="evidence" value="ECO:0007669"/>
    <property type="project" value="UniProtKB-ARBA"/>
</dbReference>
<dbReference type="InterPro" id="IPR000742">
    <property type="entry name" value="EGF"/>
</dbReference>
<feature type="domain" description="EGF-like" evidence="18">
    <location>
        <begin position="2192"/>
        <end position="2230"/>
    </location>
</feature>
<dbReference type="GO" id="GO:0007423">
    <property type="term" value="P:sensory organ development"/>
    <property type="evidence" value="ECO:0007669"/>
    <property type="project" value="UniProtKB-ARBA"/>
</dbReference>
<feature type="disulfide bond" evidence="14">
    <location>
        <begin position="2258"/>
        <end position="2267"/>
    </location>
</feature>
<feature type="domain" description="Cadherin" evidence="19">
    <location>
        <begin position="538"/>
        <end position="649"/>
    </location>
</feature>
<keyword evidence="10 16" id="KW-0472">Membrane</keyword>
<feature type="compositionally biased region" description="Polar residues" evidence="15">
    <location>
        <begin position="3006"/>
        <end position="3025"/>
    </location>
</feature>
<evidence type="ECO:0000256" key="13">
    <source>
        <dbReference type="PROSITE-ProRule" id="PRU00043"/>
    </source>
</evidence>
<evidence type="ECO:0000256" key="9">
    <source>
        <dbReference type="ARBA" id="ARBA00022989"/>
    </source>
</evidence>
<keyword evidence="11 14" id="KW-1015">Disulfide bond</keyword>
<dbReference type="InterPro" id="IPR001881">
    <property type="entry name" value="EGF-like_Ca-bd_dom"/>
</dbReference>
<evidence type="ECO:0000259" key="19">
    <source>
        <dbReference type="PROSITE" id="PS50268"/>
    </source>
</evidence>
<dbReference type="GO" id="GO:0048589">
    <property type="term" value="P:developmental growth"/>
    <property type="evidence" value="ECO:0007669"/>
    <property type="project" value="UniProtKB-ARBA"/>
</dbReference>
<dbReference type="SMART" id="SM00179">
    <property type="entry name" value="EGF_CA"/>
    <property type="match status" value="3"/>
</dbReference>
<dbReference type="GO" id="GO:0090251">
    <property type="term" value="P:protein localization involved in establishment of planar polarity"/>
    <property type="evidence" value="ECO:0007669"/>
    <property type="project" value="UniProtKB-ARBA"/>
</dbReference>
<dbReference type="GO" id="GO:0016327">
    <property type="term" value="C:apicolateral plasma membrane"/>
    <property type="evidence" value="ECO:0007669"/>
    <property type="project" value="UniProtKB-ARBA"/>
</dbReference>